<name>A0AAD6QA82_9ROSI</name>
<dbReference type="Proteomes" id="UP001164929">
    <property type="component" value="Chromosome 9"/>
</dbReference>
<evidence type="ECO:0000313" key="1">
    <source>
        <dbReference type="EMBL" id="KAJ6984999.1"/>
    </source>
</evidence>
<dbReference type="AlphaFoldDB" id="A0AAD6QA82"/>
<sequence>MRSLGCRELEICTILTSCLDIKRKEAEGHLQFRNPIPYSQGNFVSFFTSSQELDRLFICEQYQCSNTKLGGFVLSINLFICCAGALSYCSKRFPRRLAVLGRTLPCKQ</sequence>
<keyword evidence="2" id="KW-1185">Reference proteome</keyword>
<protein>
    <submittedName>
        <fullName evidence="1">Uncharacterized protein</fullName>
    </submittedName>
</protein>
<accession>A0AAD6QA82</accession>
<organism evidence="1 2">
    <name type="scientific">Populus alba x Populus x berolinensis</name>
    <dbReference type="NCBI Taxonomy" id="444605"/>
    <lineage>
        <taxon>Eukaryota</taxon>
        <taxon>Viridiplantae</taxon>
        <taxon>Streptophyta</taxon>
        <taxon>Embryophyta</taxon>
        <taxon>Tracheophyta</taxon>
        <taxon>Spermatophyta</taxon>
        <taxon>Magnoliopsida</taxon>
        <taxon>eudicotyledons</taxon>
        <taxon>Gunneridae</taxon>
        <taxon>Pentapetalae</taxon>
        <taxon>rosids</taxon>
        <taxon>fabids</taxon>
        <taxon>Malpighiales</taxon>
        <taxon>Salicaceae</taxon>
        <taxon>Saliceae</taxon>
        <taxon>Populus</taxon>
    </lineage>
</organism>
<reference evidence="1" key="1">
    <citation type="journal article" date="2023" name="Mol. Ecol. Resour.">
        <title>Chromosome-level genome assembly of a triploid poplar Populus alba 'Berolinensis'.</title>
        <authorList>
            <person name="Chen S."/>
            <person name="Yu Y."/>
            <person name="Wang X."/>
            <person name="Wang S."/>
            <person name="Zhang T."/>
            <person name="Zhou Y."/>
            <person name="He R."/>
            <person name="Meng N."/>
            <person name="Wang Y."/>
            <person name="Liu W."/>
            <person name="Liu Z."/>
            <person name="Liu J."/>
            <person name="Guo Q."/>
            <person name="Huang H."/>
            <person name="Sederoff R.R."/>
            <person name="Wang G."/>
            <person name="Qu G."/>
            <person name="Chen S."/>
        </authorList>
    </citation>
    <scope>NUCLEOTIDE SEQUENCE</scope>
    <source>
        <strain evidence="1">SC-2020</strain>
    </source>
</reference>
<dbReference type="EMBL" id="JAQIZT010000009">
    <property type="protein sequence ID" value="KAJ6984999.1"/>
    <property type="molecule type" value="Genomic_DNA"/>
</dbReference>
<gene>
    <name evidence="1" type="ORF">NC653_023101</name>
</gene>
<comment type="caution">
    <text evidence="1">The sequence shown here is derived from an EMBL/GenBank/DDBJ whole genome shotgun (WGS) entry which is preliminary data.</text>
</comment>
<evidence type="ECO:0000313" key="2">
    <source>
        <dbReference type="Proteomes" id="UP001164929"/>
    </source>
</evidence>
<proteinExistence type="predicted"/>